<name>A0A084QSP4_STAC4</name>
<protein>
    <submittedName>
        <fullName evidence="3">Uncharacterized protein</fullName>
    </submittedName>
</protein>
<reference evidence="3 4" key="1">
    <citation type="journal article" date="2014" name="BMC Genomics">
        <title>Comparative genome sequencing reveals chemotype-specific gene clusters in the toxigenic black mold Stachybotrys.</title>
        <authorList>
            <person name="Semeiks J."/>
            <person name="Borek D."/>
            <person name="Otwinowski Z."/>
            <person name="Grishin N.V."/>
        </authorList>
    </citation>
    <scope>NUCLEOTIDE SEQUENCE [LARGE SCALE GENOMIC DNA]</scope>
    <source>
        <strain evidence="3 4">IBT 40285</strain>
    </source>
</reference>
<feature type="compositionally biased region" description="Acidic residues" evidence="2">
    <location>
        <begin position="879"/>
        <end position="898"/>
    </location>
</feature>
<organism evidence="3 4">
    <name type="scientific">Stachybotrys chlorohalonatus (strain IBT 40285)</name>
    <dbReference type="NCBI Taxonomy" id="1283841"/>
    <lineage>
        <taxon>Eukaryota</taxon>
        <taxon>Fungi</taxon>
        <taxon>Dikarya</taxon>
        <taxon>Ascomycota</taxon>
        <taxon>Pezizomycotina</taxon>
        <taxon>Sordariomycetes</taxon>
        <taxon>Hypocreomycetidae</taxon>
        <taxon>Hypocreales</taxon>
        <taxon>Stachybotryaceae</taxon>
        <taxon>Stachybotrys</taxon>
    </lineage>
</organism>
<evidence type="ECO:0000256" key="1">
    <source>
        <dbReference type="SAM" id="Coils"/>
    </source>
</evidence>
<accession>A0A084QSP4</accession>
<feature type="compositionally biased region" description="Polar residues" evidence="2">
    <location>
        <begin position="678"/>
        <end position="689"/>
    </location>
</feature>
<evidence type="ECO:0000256" key="2">
    <source>
        <dbReference type="SAM" id="MobiDB-lite"/>
    </source>
</evidence>
<dbReference type="OrthoDB" id="5427134at2759"/>
<keyword evidence="4" id="KW-1185">Reference proteome</keyword>
<feature type="compositionally biased region" description="Basic and acidic residues" evidence="2">
    <location>
        <begin position="932"/>
        <end position="944"/>
    </location>
</feature>
<proteinExistence type="predicted"/>
<evidence type="ECO:0000313" key="4">
    <source>
        <dbReference type="Proteomes" id="UP000028524"/>
    </source>
</evidence>
<dbReference type="HOGENOM" id="CLU_006963_0_0_1"/>
<dbReference type="Proteomes" id="UP000028524">
    <property type="component" value="Unassembled WGS sequence"/>
</dbReference>
<dbReference type="EMBL" id="KL660284">
    <property type="protein sequence ID" value="KFA66979.1"/>
    <property type="molecule type" value="Genomic_DNA"/>
</dbReference>
<dbReference type="InParanoid" id="A0A084QSP4"/>
<feature type="region of interest" description="Disordered" evidence="2">
    <location>
        <begin position="732"/>
        <end position="797"/>
    </location>
</feature>
<dbReference type="AlphaFoldDB" id="A0A084QSP4"/>
<dbReference type="STRING" id="1283841.A0A084QSP4"/>
<feature type="region of interest" description="Disordered" evidence="2">
    <location>
        <begin position="834"/>
        <end position="944"/>
    </location>
</feature>
<gene>
    <name evidence="3" type="ORF">S40285_06275</name>
</gene>
<dbReference type="OMA" id="CNHHACY"/>
<evidence type="ECO:0000313" key="3">
    <source>
        <dbReference type="EMBL" id="KFA66979.1"/>
    </source>
</evidence>
<feature type="compositionally biased region" description="Polar residues" evidence="2">
    <location>
        <begin position="755"/>
        <end position="769"/>
    </location>
</feature>
<feature type="compositionally biased region" description="Acidic residues" evidence="2">
    <location>
        <begin position="840"/>
        <end position="854"/>
    </location>
</feature>
<feature type="coiled-coil region" evidence="1">
    <location>
        <begin position="378"/>
        <end position="405"/>
    </location>
</feature>
<feature type="region of interest" description="Disordered" evidence="2">
    <location>
        <begin position="649"/>
        <end position="693"/>
    </location>
</feature>
<sequence>MAANPFSPSHVGVFPFDIYNDPALPARNTPNLPGGHCNFVDLSPGANGSRCGCRRFWSRQVLGSPLPDQAGWCMCNHHACYHDDAAQDPTPVEAEFPGQENERPRTGREPLSPMMGMAMPLTTSTVLAGMDFPGLTPIAPLSFIQNDSSQAGPHGGATPTPRLAGSMPDTLAWGDFVHPEPDATPALTPNPPQSFVPSQTASVVSSVRGRYLRPFAGKGLQTLGGVPESMAQSPLRRETWAASPTAPFVPSAPAMEAPAYAPQTERRASVTQPPRTVDHDTQAFDPGSQCTEAMKNLSDTVSGHAQRLDRLETVSFSAPAHEECQEKHEHLDLRVVELENRVDEVEKLVNDSASVIGRRSDKVDDVASQAGLSIDTSVASHTSRSQELLSQLQLLQEQVTQLQSAVPSSGHPWEVEVVFLPFPLMKIWLEQGQFKAEPSSLSDDEWTQLPMTNSATTLRSQSPFFGDWAPPDHNVEWLLPKACADKSVTDKRLRSRGLIKTVSVKGSDARSVQVAVHVAFGSVFREMQLYARPNSTDLRLSRFMGLQSAWVPLRKIHKDSRLRFLSPAEMVTPAMWDVPFLSSVMMRSAKPRLFVTHADAYLQDSLAYETGWSWQRLRGLTPSTSDGEDCRGPEHDREWAWNEQLDTATKSHTLSKQPRDGRLSHSPVGLAFPEQPSRRASSPMVSRGSSPMLRMRRGSRPLYIRTGSVPVQERSIRSPSISRRRIASNGYIGEPSADMRAPSQSGVTKRRRTRSPSYGRNTPRWTASPSPFPLGLGDRQVTRPTTPFAYATPHSNAPLQEMRTVRSSSAVHFAQDHPSDAIDHAAVDVDMGMYQSPLEDPYDDEEDDEDDDDNSLGSLEVVTHAQADAARESQHAQLPEDEPWPGIEDQDNLSDGENIDPQYSDHKSDSSSQPSEYPSTQRAWPADDEEEFRIHEDEDGRPGK</sequence>
<feature type="region of interest" description="Disordered" evidence="2">
    <location>
        <begin position="258"/>
        <end position="282"/>
    </location>
</feature>
<feature type="compositionally biased region" description="Low complexity" evidence="2">
    <location>
        <begin position="910"/>
        <end position="919"/>
    </location>
</feature>
<feature type="coiled-coil region" evidence="1">
    <location>
        <begin position="321"/>
        <end position="348"/>
    </location>
</feature>
<feature type="region of interest" description="Disordered" evidence="2">
    <location>
        <begin position="89"/>
        <end position="115"/>
    </location>
</feature>
<keyword evidence="1" id="KW-0175">Coiled coil</keyword>